<dbReference type="Proteomes" id="UP001303473">
    <property type="component" value="Unassembled WGS sequence"/>
</dbReference>
<dbReference type="AlphaFoldDB" id="A0AAN6RXV8"/>
<comment type="caution">
    <text evidence="1">The sequence shown here is derived from an EMBL/GenBank/DDBJ whole genome shotgun (WGS) entry which is preliminary data.</text>
</comment>
<dbReference type="EMBL" id="MU854052">
    <property type="protein sequence ID" value="KAK3933902.1"/>
    <property type="molecule type" value="Genomic_DNA"/>
</dbReference>
<evidence type="ECO:0000313" key="1">
    <source>
        <dbReference type="EMBL" id="KAK3933902.1"/>
    </source>
</evidence>
<organism evidence="1 2">
    <name type="scientific">Diplogelasinospora grovesii</name>
    <dbReference type="NCBI Taxonomy" id="303347"/>
    <lineage>
        <taxon>Eukaryota</taxon>
        <taxon>Fungi</taxon>
        <taxon>Dikarya</taxon>
        <taxon>Ascomycota</taxon>
        <taxon>Pezizomycotina</taxon>
        <taxon>Sordariomycetes</taxon>
        <taxon>Sordariomycetidae</taxon>
        <taxon>Sordariales</taxon>
        <taxon>Diplogelasinosporaceae</taxon>
        <taxon>Diplogelasinospora</taxon>
    </lineage>
</organism>
<sequence>MFFFRCGEIWSLWLGDTIANTDDEQGTWTVCYFHKRNIPIDNLADVQHNTGIITGAVVSKGWMGDKNECQHLEGVVVPDPPRTKASNTAFMCLALAEEAARTSGKSLDTIYDWTVEDAKMHVKHLYKVAIEQLA</sequence>
<keyword evidence="2" id="KW-1185">Reference proteome</keyword>
<protein>
    <submittedName>
        <fullName evidence="1">Uncharacterized protein</fullName>
    </submittedName>
</protein>
<gene>
    <name evidence="1" type="ORF">QBC46DRAFT_359395</name>
</gene>
<proteinExistence type="predicted"/>
<evidence type="ECO:0000313" key="2">
    <source>
        <dbReference type="Proteomes" id="UP001303473"/>
    </source>
</evidence>
<accession>A0AAN6RXV8</accession>
<name>A0AAN6RXV8_9PEZI</name>
<reference evidence="2" key="1">
    <citation type="journal article" date="2023" name="Mol. Phylogenet. Evol.">
        <title>Genome-scale phylogeny and comparative genomics of the fungal order Sordariales.</title>
        <authorList>
            <person name="Hensen N."/>
            <person name="Bonometti L."/>
            <person name="Westerberg I."/>
            <person name="Brannstrom I.O."/>
            <person name="Guillou S."/>
            <person name="Cros-Aarteil S."/>
            <person name="Calhoun S."/>
            <person name="Haridas S."/>
            <person name="Kuo A."/>
            <person name="Mondo S."/>
            <person name="Pangilinan J."/>
            <person name="Riley R."/>
            <person name="LaButti K."/>
            <person name="Andreopoulos B."/>
            <person name="Lipzen A."/>
            <person name="Chen C."/>
            <person name="Yan M."/>
            <person name="Daum C."/>
            <person name="Ng V."/>
            <person name="Clum A."/>
            <person name="Steindorff A."/>
            <person name="Ohm R.A."/>
            <person name="Martin F."/>
            <person name="Silar P."/>
            <person name="Natvig D.O."/>
            <person name="Lalanne C."/>
            <person name="Gautier V."/>
            <person name="Ament-Velasquez S.L."/>
            <person name="Kruys A."/>
            <person name="Hutchinson M.I."/>
            <person name="Powell A.J."/>
            <person name="Barry K."/>
            <person name="Miller A.N."/>
            <person name="Grigoriev I.V."/>
            <person name="Debuchy R."/>
            <person name="Gladieux P."/>
            <person name="Hiltunen Thoren M."/>
            <person name="Johannesson H."/>
        </authorList>
    </citation>
    <scope>NUCLEOTIDE SEQUENCE [LARGE SCALE GENOMIC DNA]</scope>
    <source>
        <strain evidence="2">CBS 340.73</strain>
    </source>
</reference>